<gene>
    <name evidence="2" type="ORF">HY834_11510</name>
</gene>
<dbReference type="Proteomes" id="UP000782610">
    <property type="component" value="Unassembled WGS sequence"/>
</dbReference>
<dbReference type="AlphaFoldDB" id="A0A933L3W7"/>
<dbReference type="EMBL" id="JACRAF010000031">
    <property type="protein sequence ID" value="MBI4922368.1"/>
    <property type="molecule type" value="Genomic_DNA"/>
</dbReference>
<dbReference type="InterPro" id="IPR005135">
    <property type="entry name" value="Endo/exonuclease/phosphatase"/>
</dbReference>
<organism evidence="2 3">
    <name type="scientific">Devosia nanyangense</name>
    <dbReference type="NCBI Taxonomy" id="1228055"/>
    <lineage>
        <taxon>Bacteria</taxon>
        <taxon>Pseudomonadati</taxon>
        <taxon>Pseudomonadota</taxon>
        <taxon>Alphaproteobacteria</taxon>
        <taxon>Hyphomicrobiales</taxon>
        <taxon>Devosiaceae</taxon>
        <taxon>Devosia</taxon>
    </lineage>
</organism>
<proteinExistence type="predicted"/>
<dbReference type="SUPFAM" id="SSF56219">
    <property type="entry name" value="DNase I-like"/>
    <property type="match status" value="1"/>
</dbReference>
<dbReference type="GO" id="GO:0004519">
    <property type="term" value="F:endonuclease activity"/>
    <property type="evidence" value="ECO:0007669"/>
    <property type="project" value="UniProtKB-KW"/>
</dbReference>
<accession>A0A933L3W7</accession>
<feature type="domain" description="Endonuclease/exonuclease/phosphatase" evidence="1">
    <location>
        <begin position="46"/>
        <end position="230"/>
    </location>
</feature>
<protein>
    <submittedName>
        <fullName evidence="2">Endonuclease/exonuclease/phosphatase family protein</fullName>
    </submittedName>
</protein>
<comment type="caution">
    <text evidence="2">The sequence shown here is derived from an EMBL/GenBank/DDBJ whole genome shotgun (WGS) entry which is preliminary data.</text>
</comment>
<dbReference type="Pfam" id="PF03372">
    <property type="entry name" value="Exo_endo_phos"/>
    <property type="match status" value="1"/>
</dbReference>
<name>A0A933L3W7_9HYPH</name>
<dbReference type="CDD" id="cd10283">
    <property type="entry name" value="MnuA_DNase1-like"/>
    <property type="match status" value="1"/>
</dbReference>
<evidence type="ECO:0000313" key="2">
    <source>
        <dbReference type="EMBL" id="MBI4922368.1"/>
    </source>
</evidence>
<dbReference type="Gene3D" id="3.60.10.10">
    <property type="entry name" value="Endonuclease/exonuclease/phosphatase"/>
    <property type="match status" value="1"/>
</dbReference>
<dbReference type="InterPro" id="IPR036691">
    <property type="entry name" value="Endo/exonu/phosph_ase_sf"/>
</dbReference>
<reference evidence="2" key="1">
    <citation type="submission" date="2020-07" db="EMBL/GenBank/DDBJ databases">
        <title>Huge and variable diversity of episymbiotic CPR bacteria and DPANN archaea in groundwater ecosystems.</title>
        <authorList>
            <person name="He C.Y."/>
            <person name="Keren R."/>
            <person name="Whittaker M."/>
            <person name="Farag I.F."/>
            <person name="Doudna J."/>
            <person name="Cate J.H.D."/>
            <person name="Banfield J.F."/>
        </authorList>
    </citation>
    <scope>NUCLEOTIDE SEQUENCE</scope>
    <source>
        <strain evidence="2">NC_groundwater_1586_Pr3_B-0.1um_66_15</strain>
    </source>
</reference>
<keyword evidence="2" id="KW-0378">Hydrolase</keyword>
<keyword evidence="2" id="KW-0255">Endonuclease</keyword>
<evidence type="ECO:0000313" key="3">
    <source>
        <dbReference type="Proteomes" id="UP000782610"/>
    </source>
</evidence>
<evidence type="ECO:0000259" key="1">
    <source>
        <dbReference type="Pfam" id="PF03372"/>
    </source>
</evidence>
<sequence length="359" mass="40729">MVQYSKLRRWTDTGARDRTIDRLLGLRAGLRQDVTSNNKQQSFHLATWNIRDFGGHRLNPGPRLDEALLYIAEVISAFDLVAVQEVNENLGEFHALVGLLGPNWDYIVTDPSGNLERLAFVFDTRKIRFRHVAGEIVLPPRKGKPAPVQFNRTPFLLAFQAGWFKFNICTVHLLYGDADDTTERKREIRDIASFFTERQKKDGETYILLGDFNILNPEDETMSALLGSGFEVRPQLRLPTAVQSANFYDQIAVRTEDKLVEIATAGTVKWQDYVFRDADLAEYAPLMPTTTKQGKPAKTDLAAFRKWRTWQMSDHQLLWAEIKMDFTESYLASLRSSETPVANFTPETGPRADANGAPG</sequence>
<keyword evidence="2" id="KW-0540">Nuclease</keyword>